<dbReference type="EMBL" id="AFWF01000086">
    <property type="protein sequence ID" value="EGU43405.1"/>
    <property type="molecule type" value="Genomic_DNA"/>
</dbReference>
<keyword evidence="1" id="KW-1133">Transmembrane helix</keyword>
<dbReference type="RefSeq" id="WP_006711558.1">
    <property type="nucleotide sequence ID" value="NZ_AFWF01000086.1"/>
</dbReference>
<keyword evidence="3" id="KW-1185">Reference proteome</keyword>
<evidence type="ECO:0000313" key="3">
    <source>
        <dbReference type="Proteomes" id="UP000004605"/>
    </source>
</evidence>
<proteinExistence type="predicted"/>
<keyword evidence="1" id="KW-0472">Membrane</keyword>
<feature type="transmembrane region" description="Helical" evidence="1">
    <location>
        <begin position="55"/>
        <end position="76"/>
    </location>
</feature>
<dbReference type="AlphaFoldDB" id="F9S0D5"/>
<evidence type="ECO:0000313" key="2">
    <source>
        <dbReference type="EMBL" id="EGU43405.1"/>
    </source>
</evidence>
<accession>F9S0D5</accession>
<reference evidence="2 3" key="1">
    <citation type="journal article" date="2012" name="Int. J. Syst. Evol. Microbiol.">
        <title>Vibrio caribbeanicus sp. nov., isolated from the marine sponge Scleritoderma cyanea.</title>
        <authorList>
            <person name="Hoffmann M."/>
            <person name="Monday S.R."/>
            <person name="Allard M.W."/>
            <person name="Strain E.A."/>
            <person name="Whittaker P."/>
            <person name="Naum M."/>
            <person name="McCarthy P.J."/>
            <person name="Lopez J.V."/>
            <person name="Fischer M."/>
            <person name="Brown E.W."/>
        </authorList>
    </citation>
    <scope>NUCLEOTIDE SEQUENCE [LARGE SCALE GENOMIC DNA]</scope>
    <source>
        <strain evidence="2 3">ATCC 700023</strain>
    </source>
</reference>
<sequence>MNKATFFAVMTACIGLSLFVSIFSAGTPMSLLQMPVEALHGLAFTFAWGLGFPQYLAYLAAILVLVAVAYTCYLIGKKIAKLIWR</sequence>
<dbReference type="OrthoDB" id="6659017at2"/>
<protein>
    <submittedName>
        <fullName evidence="2">Uncharacterized protein</fullName>
    </submittedName>
</protein>
<dbReference type="Proteomes" id="UP000004605">
    <property type="component" value="Unassembled WGS sequence"/>
</dbReference>
<gene>
    <name evidence="2" type="ORF">VII00023_16275</name>
</gene>
<name>F9S0D5_9VIBR</name>
<evidence type="ECO:0000256" key="1">
    <source>
        <dbReference type="SAM" id="Phobius"/>
    </source>
</evidence>
<keyword evidence="1" id="KW-0812">Transmembrane</keyword>
<organism evidence="2 3">
    <name type="scientific">Vibrio ichthyoenteri ATCC 700023</name>
    <dbReference type="NCBI Taxonomy" id="870968"/>
    <lineage>
        <taxon>Bacteria</taxon>
        <taxon>Pseudomonadati</taxon>
        <taxon>Pseudomonadota</taxon>
        <taxon>Gammaproteobacteria</taxon>
        <taxon>Vibrionales</taxon>
        <taxon>Vibrionaceae</taxon>
        <taxon>Vibrio</taxon>
    </lineage>
</organism>
<comment type="caution">
    <text evidence="2">The sequence shown here is derived from an EMBL/GenBank/DDBJ whole genome shotgun (WGS) entry which is preliminary data.</text>
</comment>